<dbReference type="PANTHER" id="PTHR33112:SF1">
    <property type="entry name" value="HETEROKARYON INCOMPATIBILITY DOMAIN-CONTAINING PROTEIN"/>
    <property type="match status" value="1"/>
</dbReference>
<gene>
    <name evidence="3" type="ORF">PG991_006639</name>
</gene>
<sequence>MEPSLPFGGTQKRDMAGEEDMSPARKRLLLSVPAEDEPALCNRCRDIQWEDLAEIPPASRTGRKAADLGMVDRNALRQSPCPVCRLLADITPRRLHGQHCRLVALSSSLAVLGRRVGWFERVDYSDCTVLFPVPEAKFADATAGQRIKRDWYAGGCLALVGSGDNENEIPITGPRRILPTTVDFGLVGRWVRDCETHHRGTCEPGVGGSGEVEGLRVIDCHIRRPIEAPAMCRYVALSYVWGKRLAPYLDQKGKNPTQADTVLPRVVTDAIDVTVALGERYLWVDQMCIDQDDDDMKASQVAQMDKIYAHAYLTLVAAAGQDSSYGLPGVGDKQRHPQGHVHVAGAVDMIQIFPHTSSELNGSTWARRGWTYQEGYMSHRRLIFTDRQVSYLCNTAHQAETVRKPKRLSRSELIGSKTAFLDILPTVAPAPSGSLGLGRGDVWDDLKRNHLPSYTRRQLTDDHDSLNAILGLFRTLQPEGIRHIHGTPLRMVQKGEDGSRLEFPLAWHHEVQGARRRHQFPSWSWTGWEGAVRMKESDICVPDDCEVGLVDGDGRVVSLQDWYKQAVRSPDVLSENTPLLLRVTAPVVHVQCVRKSWSKLNENLSRMSRLAGMSFADGAHAVLPICKGVTQMAYAYMDENVSLDHKILGLVLRPPLSSRKNAIILLKQDAQQKEHYRRIGLVRISGFAKTRPAAVGDSDPQTVYVDGDGLPLDEVEQGDQLPIWLEGAVETSLTIS</sequence>
<feature type="domain" description="Heterokaryon incompatibility" evidence="2">
    <location>
        <begin position="234"/>
        <end position="374"/>
    </location>
</feature>
<dbReference type="Proteomes" id="UP001396898">
    <property type="component" value="Unassembled WGS sequence"/>
</dbReference>
<evidence type="ECO:0000256" key="1">
    <source>
        <dbReference type="SAM" id="MobiDB-lite"/>
    </source>
</evidence>
<dbReference type="InterPro" id="IPR010730">
    <property type="entry name" value="HET"/>
</dbReference>
<feature type="region of interest" description="Disordered" evidence="1">
    <location>
        <begin position="1"/>
        <end position="24"/>
    </location>
</feature>
<accession>A0ABR1RZQ2</accession>
<proteinExistence type="predicted"/>
<protein>
    <recommendedName>
        <fullName evidence="2">Heterokaryon incompatibility domain-containing protein</fullName>
    </recommendedName>
</protein>
<comment type="caution">
    <text evidence="3">The sequence shown here is derived from an EMBL/GenBank/DDBJ whole genome shotgun (WGS) entry which is preliminary data.</text>
</comment>
<reference evidence="3 4" key="1">
    <citation type="submission" date="2023-01" db="EMBL/GenBank/DDBJ databases">
        <title>Analysis of 21 Apiospora genomes using comparative genomics revels a genus with tremendous synthesis potential of carbohydrate active enzymes and secondary metabolites.</title>
        <authorList>
            <person name="Sorensen T."/>
        </authorList>
    </citation>
    <scope>NUCLEOTIDE SEQUENCE [LARGE SCALE GENOMIC DNA]</scope>
    <source>
        <strain evidence="3 4">CBS 20057</strain>
    </source>
</reference>
<dbReference type="Pfam" id="PF06985">
    <property type="entry name" value="HET"/>
    <property type="match status" value="1"/>
</dbReference>
<keyword evidence="4" id="KW-1185">Reference proteome</keyword>
<evidence type="ECO:0000313" key="3">
    <source>
        <dbReference type="EMBL" id="KAK8023400.1"/>
    </source>
</evidence>
<name>A0ABR1RZQ2_9PEZI</name>
<dbReference type="PANTHER" id="PTHR33112">
    <property type="entry name" value="DOMAIN PROTEIN, PUTATIVE-RELATED"/>
    <property type="match status" value="1"/>
</dbReference>
<evidence type="ECO:0000313" key="4">
    <source>
        <dbReference type="Proteomes" id="UP001396898"/>
    </source>
</evidence>
<organism evidence="3 4">
    <name type="scientific">Apiospora marii</name>
    <dbReference type="NCBI Taxonomy" id="335849"/>
    <lineage>
        <taxon>Eukaryota</taxon>
        <taxon>Fungi</taxon>
        <taxon>Dikarya</taxon>
        <taxon>Ascomycota</taxon>
        <taxon>Pezizomycotina</taxon>
        <taxon>Sordariomycetes</taxon>
        <taxon>Xylariomycetidae</taxon>
        <taxon>Amphisphaeriales</taxon>
        <taxon>Apiosporaceae</taxon>
        <taxon>Apiospora</taxon>
    </lineage>
</organism>
<dbReference type="EMBL" id="JAQQWI010000008">
    <property type="protein sequence ID" value="KAK8023400.1"/>
    <property type="molecule type" value="Genomic_DNA"/>
</dbReference>
<evidence type="ECO:0000259" key="2">
    <source>
        <dbReference type="Pfam" id="PF06985"/>
    </source>
</evidence>